<keyword evidence="2" id="KW-1185">Reference proteome</keyword>
<evidence type="ECO:0000313" key="1">
    <source>
        <dbReference type="EMBL" id="MBW9050929.1"/>
    </source>
</evidence>
<organism evidence="1 2">
    <name type="scientific">Rhizobium mesosinicum</name>
    <dbReference type="NCBI Taxonomy" id="335017"/>
    <lineage>
        <taxon>Bacteria</taxon>
        <taxon>Pseudomonadati</taxon>
        <taxon>Pseudomonadota</taxon>
        <taxon>Alphaproteobacteria</taxon>
        <taxon>Hyphomicrobiales</taxon>
        <taxon>Rhizobiaceae</taxon>
        <taxon>Rhizobium/Agrobacterium group</taxon>
        <taxon>Rhizobium</taxon>
    </lineage>
</organism>
<dbReference type="EMBL" id="JAEUAK010000001">
    <property type="protein sequence ID" value="MBW9050929.1"/>
    <property type="molecule type" value="Genomic_DNA"/>
</dbReference>
<accession>A0ABS7GLL6</accession>
<sequence length="112" mass="12048">MENKVSKNLITPIMRIQIELAIANARNDLNALRSLEIEAKHLALSGAEIDAAKRGGSFDVLADITVKLALAIEAGDQEVSAVARRQLTVFGIPEIASELLAFVKELKPSSPK</sequence>
<protein>
    <submittedName>
        <fullName evidence="1">Uncharacterized protein</fullName>
    </submittedName>
</protein>
<proteinExistence type="predicted"/>
<evidence type="ECO:0000313" key="2">
    <source>
        <dbReference type="Proteomes" id="UP000717752"/>
    </source>
</evidence>
<dbReference type="Proteomes" id="UP000717752">
    <property type="component" value="Unassembled WGS sequence"/>
</dbReference>
<reference evidence="1 2" key="1">
    <citation type="journal article" date="2021" name="MBio">
        <title>Poor Competitiveness of Bradyrhizobium in Pigeon Pea Root Colonization in Indian Soils.</title>
        <authorList>
            <person name="Chalasani D."/>
            <person name="Basu A."/>
            <person name="Pullabhotla S.V.S.R.N."/>
            <person name="Jorrin B."/>
            <person name="Neal A.L."/>
            <person name="Poole P.S."/>
            <person name="Podile A.R."/>
            <person name="Tkacz A."/>
        </authorList>
    </citation>
    <scope>NUCLEOTIDE SEQUENCE [LARGE SCALE GENOMIC DNA]</scope>
    <source>
        <strain evidence="1 2">HU56</strain>
    </source>
</reference>
<comment type="caution">
    <text evidence="1">The sequence shown here is derived from an EMBL/GenBank/DDBJ whole genome shotgun (WGS) entry which is preliminary data.</text>
</comment>
<name>A0ABS7GLL6_9HYPH</name>
<gene>
    <name evidence="1" type="ORF">JNB85_00730</name>
</gene>